<accession>A0A5M9ZMK9</accession>
<dbReference type="EMBL" id="RZUI01000002">
    <property type="protein sequence ID" value="KAA8831612.1"/>
    <property type="molecule type" value="Genomic_DNA"/>
</dbReference>
<proteinExistence type="predicted"/>
<evidence type="ECO:0000313" key="2">
    <source>
        <dbReference type="Proteomes" id="UP000412028"/>
    </source>
</evidence>
<comment type="caution">
    <text evidence="1">The sequence shown here is derived from an EMBL/GenBank/DDBJ whole genome shotgun (WGS) entry which is preliminary data.</text>
</comment>
<dbReference type="RefSeq" id="WP_150380785.1">
    <property type="nucleotide sequence ID" value="NZ_RZUI01000002.1"/>
</dbReference>
<evidence type="ECO:0000313" key="1">
    <source>
        <dbReference type="EMBL" id="KAA8831612.1"/>
    </source>
</evidence>
<sequence length="122" mass="14089">MSVDIILYRPDIPEDIVPWKATSIEDATDDETIIRINVTYTYQQQIRDQYPQLYPKWIEQQNGAIIAQTLPGVLLRLRAEHPTLTDINHPDYDKRCSSMIHDLGTVITVAVQHPDYRVVTQS</sequence>
<dbReference type="Proteomes" id="UP000412028">
    <property type="component" value="Unassembled WGS sequence"/>
</dbReference>
<reference evidence="1 2" key="1">
    <citation type="journal article" date="2019" name="Syst. Appl. Microbiol.">
        <title>Characterization of Bifidobacterium species in feaces of the Egyptian fruit bat: Description of B. vespertilionis sp. nov. and B. rousetti sp. nov.</title>
        <authorList>
            <person name="Modesto M."/>
            <person name="Satti M."/>
            <person name="Watanabe K."/>
            <person name="Puglisi E."/>
            <person name="Morelli L."/>
            <person name="Huang C.-H."/>
            <person name="Liou J.-S."/>
            <person name="Miyashita M."/>
            <person name="Tamura T."/>
            <person name="Saito S."/>
            <person name="Mori K."/>
            <person name="Huang L."/>
            <person name="Sciavilla P."/>
            <person name="Sandri C."/>
            <person name="Spiezio C."/>
            <person name="Vitali F."/>
            <person name="Cavalieri D."/>
            <person name="Perpetuini G."/>
            <person name="Tofalo R."/>
            <person name="Bonetti A."/>
            <person name="Arita M."/>
            <person name="Mattarelli P."/>
        </authorList>
    </citation>
    <scope>NUCLEOTIDE SEQUENCE [LARGE SCALE GENOMIC DNA]</scope>
    <source>
        <strain evidence="1 2">RST7</strain>
    </source>
</reference>
<name>A0A5M9ZMK9_9BIFI</name>
<gene>
    <name evidence="1" type="ORF">EMO89_02485</name>
</gene>
<dbReference type="AlphaFoldDB" id="A0A5M9ZMK9"/>
<protein>
    <submittedName>
        <fullName evidence="1">Uncharacterized protein</fullName>
    </submittedName>
</protein>
<organism evidence="1 2">
    <name type="scientific">Bifidobacterium tissieri</name>
    <dbReference type="NCBI Taxonomy" id="1630162"/>
    <lineage>
        <taxon>Bacteria</taxon>
        <taxon>Bacillati</taxon>
        <taxon>Actinomycetota</taxon>
        <taxon>Actinomycetes</taxon>
        <taxon>Bifidobacteriales</taxon>
        <taxon>Bifidobacteriaceae</taxon>
        <taxon>Bifidobacterium</taxon>
    </lineage>
</organism>